<feature type="transmembrane region" description="Helical" evidence="7">
    <location>
        <begin position="95"/>
        <end position="113"/>
    </location>
</feature>
<sequence>MSKYEGCQLFAGLASYTGLETDQFNFIVGQLAAMGLATLYRTVLHPSKTSTAVRHAFGLVFGLCIGYFCFGFQALHLAGLPGICYVVMVTQNVHVMHGMVLTVSIIYLSCLHLHRQIYDYGSYGLDITGPLMVITQKVTSLTFSLHDGLTKSEEEMTELQKSHAVYKQPSFLEYFSYSLLFPSLMAGPVIFYNDYIDFIEGKSYVKHQTSSNSKTVMVQEPSPVRAICQKVILALSCACIFLILLPMFPIRRAKDENFLDSTSIVEKFWFLTVGTTLVRFKYYFAWTLADAICNNCGLGFNGYNKDGSPNWNKISNVDIYQFELATSLKQAIAAWNKGTNIWLRMLVYERMQKYATVLTYVVSAAWHGFYPGYYLTFLSGAIFTFAARVVRRHIRNYFMESKEAKLLYDIITFAITHFVLAYITFPFVLLEFWASIVMYNKMYWCLHIGAVLALVLVPRFVPKSQPQKHYTRGSITSALREATFNSVIRGD</sequence>
<protein>
    <submittedName>
        <fullName evidence="8">Uncharacterized protein</fullName>
    </submittedName>
</protein>
<dbReference type="GO" id="GO:0016020">
    <property type="term" value="C:membrane"/>
    <property type="evidence" value="ECO:0007669"/>
    <property type="project" value="UniProtKB-SubCell"/>
</dbReference>
<dbReference type="PANTHER" id="PTHR13906:SF4">
    <property type="entry name" value="LYSOPHOSPHOLIPID ACYLTRANSFERASE 6"/>
    <property type="match status" value="1"/>
</dbReference>
<accession>A0A9P0PLB4</accession>
<dbReference type="AlphaFoldDB" id="A0A9P0PLB4"/>
<dbReference type="EMBL" id="CAKOFQ010007046">
    <property type="protein sequence ID" value="CAH1988497.1"/>
    <property type="molecule type" value="Genomic_DNA"/>
</dbReference>
<feature type="transmembrane region" description="Helical" evidence="7">
    <location>
        <begin position="56"/>
        <end position="75"/>
    </location>
</feature>
<keyword evidence="3 7" id="KW-0812">Transmembrane</keyword>
<dbReference type="InterPro" id="IPR049941">
    <property type="entry name" value="LPLAT_7/PORCN-like"/>
</dbReference>
<keyword evidence="2" id="KW-0808">Transferase</keyword>
<dbReference type="OrthoDB" id="286734at2759"/>
<feature type="transmembrane region" description="Helical" evidence="7">
    <location>
        <begin position="231"/>
        <end position="250"/>
    </location>
</feature>
<dbReference type="Proteomes" id="UP001152888">
    <property type="component" value="Unassembled WGS sequence"/>
</dbReference>
<keyword evidence="9" id="KW-1185">Reference proteome</keyword>
<feature type="transmembrane region" description="Helical" evidence="7">
    <location>
        <begin position="24"/>
        <end position="44"/>
    </location>
</feature>
<keyword evidence="6" id="KW-0012">Acyltransferase</keyword>
<proteinExistence type="predicted"/>
<evidence type="ECO:0000256" key="6">
    <source>
        <dbReference type="ARBA" id="ARBA00023315"/>
    </source>
</evidence>
<dbReference type="InterPro" id="IPR004299">
    <property type="entry name" value="MBOAT_fam"/>
</dbReference>
<evidence type="ECO:0000256" key="7">
    <source>
        <dbReference type="SAM" id="Phobius"/>
    </source>
</evidence>
<evidence type="ECO:0000256" key="3">
    <source>
        <dbReference type="ARBA" id="ARBA00022692"/>
    </source>
</evidence>
<name>A0A9P0PLB4_ACAOB</name>
<dbReference type="GO" id="GO:0016746">
    <property type="term" value="F:acyltransferase activity"/>
    <property type="evidence" value="ECO:0007669"/>
    <property type="project" value="UniProtKB-KW"/>
</dbReference>
<evidence type="ECO:0000313" key="9">
    <source>
        <dbReference type="Proteomes" id="UP001152888"/>
    </source>
</evidence>
<evidence type="ECO:0000256" key="1">
    <source>
        <dbReference type="ARBA" id="ARBA00004141"/>
    </source>
</evidence>
<reference evidence="8" key="1">
    <citation type="submission" date="2022-03" db="EMBL/GenBank/DDBJ databases">
        <authorList>
            <person name="Sayadi A."/>
        </authorList>
    </citation>
    <scope>NUCLEOTIDE SEQUENCE</scope>
</reference>
<organism evidence="8 9">
    <name type="scientific">Acanthoscelides obtectus</name>
    <name type="common">Bean weevil</name>
    <name type="synonym">Bruchus obtectus</name>
    <dbReference type="NCBI Taxonomy" id="200917"/>
    <lineage>
        <taxon>Eukaryota</taxon>
        <taxon>Metazoa</taxon>
        <taxon>Ecdysozoa</taxon>
        <taxon>Arthropoda</taxon>
        <taxon>Hexapoda</taxon>
        <taxon>Insecta</taxon>
        <taxon>Pterygota</taxon>
        <taxon>Neoptera</taxon>
        <taxon>Endopterygota</taxon>
        <taxon>Coleoptera</taxon>
        <taxon>Polyphaga</taxon>
        <taxon>Cucujiformia</taxon>
        <taxon>Chrysomeloidea</taxon>
        <taxon>Chrysomelidae</taxon>
        <taxon>Bruchinae</taxon>
        <taxon>Bruchini</taxon>
        <taxon>Acanthoscelides</taxon>
    </lineage>
</organism>
<dbReference type="GO" id="GO:0030258">
    <property type="term" value="P:lipid modification"/>
    <property type="evidence" value="ECO:0007669"/>
    <property type="project" value="TreeGrafter"/>
</dbReference>
<keyword evidence="5 7" id="KW-0472">Membrane</keyword>
<dbReference type="PANTHER" id="PTHR13906">
    <property type="entry name" value="PORCUPINE"/>
    <property type="match status" value="1"/>
</dbReference>
<evidence type="ECO:0000256" key="5">
    <source>
        <dbReference type="ARBA" id="ARBA00023136"/>
    </source>
</evidence>
<feature type="transmembrane region" description="Helical" evidence="7">
    <location>
        <begin position="441"/>
        <end position="461"/>
    </location>
</feature>
<dbReference type="Pfam" id="PF03062">
    <property type="entry name" value="MBOAT"/>
    <property type="match status" value="1"/>
</dbReference>
<comment type="subcellular location">
    <subcellularLocation>
        <location evidence="1">Membrane</location>
        <topology evidence="1">Multi-pass membrane protein</topology>
    </subcellularLocation>
</comment>
<feature type="transmembrane region" description="Helical" evidence="7">
    <location>
        <begin position="406"/>
        <end position="429"/>
    </location>
</feature>
<keyword evidence="4 7" id="KW-1133">Transmembrane helix</keyword>
<comment type="caution">
    <text evidence="8">The sequence shown here is derived from an EMBL/GenBank/DDBJ whole genome shotgun (WGS) entry which is preliminary data.</text>
</comment>
<gene>
    <name evidence="8" type="ORF">ACAOBT_LOCUS18522</name>
</gene>
<evidence type="ECO:0000256" key="2">
    <source>
        <dbReference type="ARBA" id="ARBA00022679"/>
    </source>
</evidence>
<evidence type="ECO:0000313" key="8">
    <source>
        <dbReference type="EMBL" id="CAH1988497.1"/>
    </source>
</evidence>
<evidence type="ECO:0000256" key="4">
    <source>
        <dbReference type="ARBA" id="ARBA00022989"/>
    </source>
</evidence>